<gene>
    <name evidence="3" type="ORF">JKP88DRAFT_290326</name>
</gene>
<dbReference type="EMBL" id="JAFCMP010000202">
    <property type="protein sequence ID" value="KAG5183499.1"/>
    <property type="molecule type" value="Genomic_DNA"/>
</dbReference>
<feature type="domain" description="Hemerythrin-like" evidence="2">
    <location>
        <begin position="10"/>
        <end position="127"/>
    </location>
</feature>
<dbReference type="AlphaFoldDB" id="A0A835Z5D8"/>
<dbReference type="PANTHER" id="PTHR35585">
    <property type="entry name" value="HHE DOMAIN PROTEIN (AFU_ORTHOLOGUE AFUA_4G00730)"/>
    <property type="match status" value="1"/>
</dbReference>
<protein>
    <recommendedName>
        <fullName evidence="2">Hemerythrin-like domain-containing protein</fullName>
    </recommendedName>
</protein>
<organism evidence="3 4">
    <name type="scientific">Tribonema minus</name>
    <dbReference type="NCBI Taxonomy" id="303371"/>
    <lineage>
        <taxon>Eukaryota</taxon>
        <taxon>Sar</taxon>
        <taxon>Stramenopiles</taxon>
        <taxon>Ochrophyta</taxon>
        <taxon>PX clade</taxon>
        <taxon>Xanthophyceae</taxon>
        <taxon>Tribonematales</taxon>
        <taxon>Tribonemataceae</taxon>
        <taxon>Tribonema</taxon>
    </lineage>
</organism>
<evidence type="ECO:0000259" key="2">
    <source>
        <dbReference type="Pfam" id="PF01814"/>
    </source>
</evidence>
<comment type="caution">
    <text evidence="3">The sequence shown here is derived from an EMBL/GenBank/DDBJ whole genome shotgun (WGS) entry which is preliminary data.</text>
</comment>
<evidence type="ECO:0000313" key="3">
    <source>
        <dbReference type="EMBL" id="KAG5183499.1"/>
    </source>
</evidence>
<evidence type="ECO:0000256" key="1">
    <source>
        <dbReference type="SAM" id="MobiDB-lite"/>
    </source>
</evidence>
<dbReference type="InterPro" id="IPR012312">
    <property type="entry name" value="Hemerythrin-like"/>
</dbReference>
<sequence>MEKSEAHMDAIELLTKDHRDVLSLVREAMYTMDMNERKDKMMQAIRMLVEHTVAEEQHVYPFIAKVVPEGQAQVERDLHEHRHMDDIMMRTEQADMSATSFAAMADDLEKAIIEHATFEEQTQFPQLRQMTKKKDLMDLAKKIKSVKSLSAKQTEPMAPATGEIGKLEGPAMGLANRLRTQLIMPSVGAFNMMGEEVARDLEEHRVINDIMTMIEQSGWGSPAFTPLAEELERAVDAHAKFQNEWQFARLREVSRKEDLLGLAEQIRSVTKLAASRPGPLTPNRHGPSQGLGERLRGAMPPSP</sequence>
<dbReference type="PANTHER" id="PTHR35585:SF1">
    <property type="entry name" value="HHE DOMAIN PROTEIN (AFU_ORTHOLOGUE AFUA_4G00730)"/>
    <property type="match status" value="1"/>
</dbReference>
<reference evidence="3" key="1">
    <citation type="submission" date="2021-02" db="EMBL/GenBank/DDBJ databases">
        <title>First Annotated Genome of the Yellow-green Alga Tribonema minus.</title>
        <authorList>
            <person name="Mahan K.M."/>
        </authorList>
    </citation>
    <scope>NUCLEOTIDE SEQUENCE</scope>
    <source>
        <strain evidence="3">UTEX B ZZ1240</strain>
    </source>
</reference>
<dbReference type="Gene3D" id="1.20.120.520">
    <property type="entry name" value="nmb1532 protein domain like"/>
    <property type="match status" value="1"/>
</dbReference>
<proteinExistence type="predicted"/>
<dbReference type="Pfam" id="PF01814">
    <property type="entry name" value="Hemerythrin"/>
    <property type="match status" value="1"/>
</dbReference>
<name>A0A835Z5D8_9STRA</name>
<dbReference type="OrthoDB" id="9983919at2759"/>
<dbReference type="Proteomes" id="UP000664859">
    <property type="component" value="Unassembled WGS sequence"/>
</dbReference>
<evidence type="ECO:0000313" key="4">
    <source>
        <dbReference type="Proteomes" id="UP000664859"/>
    </source>
</evidence>
<feature type="region of interest" description="Disordered" evidence="1">
    <location>
        <begin position="273"/>
        <end position="303"/>
    </location>
</feature>
<accession>A0A835Z5D8</accession>
<keyword evidence="4" id="KW-1185">Reference proteome</keyword>